<keyword evidence="4" id="KW-0539">Nucleus</keyword>
<dbReference type="CDD" id="cd00067">
    <property type="entry name" value="GAL4"/>
    <property type="match status" value="1"/>
</dbReference>
<keyword evidence="7" id="KW-1185">Reference proteome</keyword>
<dbReference type="Gene3D" id="4.10.240.10">
    <property type="entry name" value="Zn(2)-C6 fungal-type DNA-binding domain"/>
    <property type="match status" value="1"/>
</dbReference>
<dbReference type="PROSITE" id="PS50048">
    <property type="entry name" value="ZN2_CY6_FUNGAL_2"/>
    <property type="match status" value="1"/>
</dbReference>
<dbReference type="PANTHER" id="PTHR46910:SF3">
    <property type="entry name" value="HALOTOLERANCE PROTEIN 9-RELATED"/>
    <property type="match status" value="1"/>
</dbReference>
<evidence type="ECO:0000256" key="1">
    <source>
        <dbReference type="ARBA" id="ARBA00004123"/>
    </source>
</evidence>
<dbReference type="EMBL" id="JAWHQM010000018">
    <property type="protein sequence ID" value="KAK5631033.1"/>
    <property type="molecule type" value="Genomic_DNA"/>
</dbReference>
<proteinExistence type="predicted"/>
<dbReference type="GO" id="GO:0008270">
    <property type="term" value="F:zinc ion binding"/>
    <property type="evidence" value="ECO:0007669"/>
    <property type="project" value="InterPro"/>
</dbReference>
<dbReference type="CDD" id="cd12148">
    <property type="entry name" value="fungal_TF_MHR"/>
    <property type="match status" value="1"/>
</dbReference>
<dbReference type="GO" id="GO:0000981">
    <property type="term" value="F:DNA-binding transcription factor activity, RNA polymerase II-specific"/>
    <property type="evidence" value="ECO:0007669"/>
    <property type="project" value="InterPro"/>
</dbReference>
<dbReference type="SMART" id="SM00066">
    <property type="entry name" value="GAL4"/>
    <property type="match status" value="1"/>
</dbReference>
<evidence type="ECO:0000256" key="3">
    <source>
        <dbReference type="ARBA" id="ARBA00023125"/>
    </source>
</evidence>
<evidence type="ECO:0000256" key="2">
    <source>
        <dbReference type="ARBA" id="ARBA00022723"/>
    </source>
</evidence>
<keyword evidence="3" id="KW-0238">DNA-binding</keyword>
<organism evidence="6 7">
    <name type="scientific">Xylaria bambusicola</name>
    <dbReference type="NCBI Taxonomy" id="326684"/>
    <lineage>
        <taxon>Eukaryota</taxon>
        <taxon>Fungi</taxon>
        <taxon>Dikarya</taxon>
        <taxon>Ascomycota</taxon>
        <taxon>Pezizomycotina</taxon>
        <taxon>Sordariomycetes</taxon>
        <taxon>Xylariomycetidae</taxon>
        <taxon>Xylariales</taxon>
        <taxon>Xylariaceae</taxon>
        <taxon>Xylaria</taxon>
    </lineage>
</organism>
<evidence type="ECO:0000313" key="7">
    <source>
        <dbReference type="Proteomes" id="UP001305414"/>
    </source>
</evidence>
<dbReference type="AlphaFoldDB" id="A0AAN7UJT1"/>
<evidence type="ECO:0000313" key="6">
    <source>
        <dbReference type="EMBL" id="KAK5631033.1"/>
    </source>
</evidence>
<evidence type="ECO:0000256" key="4">
    <source>
        <dbReference type="ARBA" id="ARBA00023242"/>
    </source>
</evidence>
<protein>
    <recommendedName>
        <fullName evidence="5">Zn(2)-C6 fungal-type domain-containing protein</fullName>
    </recommendedName>
</protein>
<gene>
    <name evidence="6" type="ORF">RRF57_006748</name>
</gene>
<dbReference type="PANTHER" id="PTHR46910">
    <property type="entry name" value="TRANSCRIPTION FACTOR PDR1"/>
    <property type="match status" value="1"/>
</dbReference>
<keyword evidence="2" id="KW-0479">Metal-binding</keyword>
<dbReference type="Pfam" id="PF00172">
    <property type="entry name" value="Zn_clus"/>
    <property type="match status" value="1"/>
</dbReference>
<accession>A0AAN7UJT1</accession>
<dbReference type="InterPro" id="IPR036864">
    <property type="entry name" value="Zn2-C6_fun-type_DNA-bd_sf"/>
</dbReference>
<feature type="domain" description="Zn(2)-C6 fungal-type" evidence="5">
    <location>
        <begin position="11"/>
        <end position="47"/>
    </location>
</feature>
<comment type="subcellular location">
    <subcellularLocation>
        <location evidence="1">Nucleus</location>
    </subcellularLocation>
</comment>
<reference evidence="6 7" key="1">
    <citation type="submission" date="2023-10" db="EMBL/GenBank/DDBJ databases">
        <title>Draft genome sequence of Xylaria bambusicola isolate GMP-LS, the root and basal stem rot pathogen of sugarcane in Indonesia.</title>
        <authorList>
            <person name="Selvaraj P."/>
            <person name="Muralishankar V."/>
            <person name="Muruganantham S."/>
            <person name="Sp S."/>
            <person name="Haryani S."/>
            <person name="Lau K.J.X."/>
            <person name="Naqvi N.I."/>
        </authorList>
    </citation>
    <scope>NUCLEOTIDE SEQUENCE [LARGE SCALE GENOMIC DNA]</scope>
    <source>
        <strain evidence="6">GMP-LS</strain>
    </source>
</reference>
<comment type="caution">
    <text evidence="6">The sequence shown here is derived from an EMBL/GenBank/DDBJ whole genome shotgun (WGS) entry which is preliminary data.</text>
</comment>
<dbReference type="Proteomes" id="UP001305414">
    <property type="component" value="Unassembled WGS sequence"/>
</dbReference>
<dbReference type="InterPro" id="IPR001138">
    <property type="entry name" value="Zn2Cys6_DnaBD"/>
</dbReference>
<evidence type="ECO:0000259" key="5">
    <source>
        <dbReference type="PROSITE" id="PS50048"/>
    </source>
</evidence>
<dbReference type="SUPFAM" id="SSF57701">
    <property type="entry name" value="Zn2/Cys6 DNA-binding domain"/>
    <property type="match status" value="1"/>
</dbReference>
<dbReference type="GO" id="GO:0005634">
    <property type="term" value="C:nucleus"/>
    <property type="evidence" value="ECO:0007669"/>
    <property type="project" value="UniProtKB-SubCell"/>
</dbReference>
<sequence length="664" mass="74421">MPLKRGLERESCDFCFRRKIKCDRSSRAASGLPICSQCDLRQTPCTFESDDIRIQRQQKISSQKRMLGVSTLTETNHVQQTKHNLTSDKKSTSAANSALVLGDATSPLQFHNTPTINVPSQVPSDSSIVISTQSPMTAFQLLPCPDFEFELSPSGLSFLDSIFPAAHDTPGAAPEWDNVPNLALQSIDDTREILPSTQSPYCSLDIQAETLDTAIDAYFNFSPLSLTFLARDGFMTDYKAHRGSPALVFAVACRGCPFIHAAEKWSLQQHLASRFKKAFLQARGSTSSSHIVRLDDLEALALMVDFEYDKSEAMTAPLQSQLENLLLTHDSLVVMTLQYRIDTCITTEAGLSTTLARASQRQTLLFWYVYGWDAFRSLDIKMTSRIQDEDVYLLRQLHGHENQSYFDAILGLAVIARKMTRLLCSPVAKRKGARHRDIESLYDQLGEWRANVCPPAFNIQNYDNATSLEEVSLSLNIEAQYVSPIYAAIVTLLELNCYMQLDACVSQYGIEELGSSMGHIVDMRVKYETLQAAHKIVNVAQWIKRLTVSEMWPTSTTMPDLAPGIIRNICAGAHNWIYRNVEEMLPMQRLRRPNPELAESDVTASNRSREELSTARLKSWMDSLTILRDIAATASSHRDTGPSIERLDGQMRALKALVSEHDEQ</sequence>
<dbReference type="GO" id="GO:0003677">
    <property type="term" value="F:DNA binding"/>
    <property type="evidence" value="ECO:0007669"/>
    <property type="project" value="UniProtKB-KW"/>
</dbReference>
<name>A0AAN7UJT1_9PEZI</name>
<dbReference type="InterPro" id="IPR050987">
    <property type="entry name" value="AtrR-like"/>
</dbReference>